<dbReference type="EMBL" id="JAGTTL010000034">
    <property type="protein sequence ID" value="KAK6294827.1"/>
    <property type="molecule type" value="Genomic_DNA"/>
</dbReference>
<protein>
    <submittedName>
        <fullName evidence="2">Uncharacterized protein</fullName>
    </submittedName>
</protein>
<feature type="compositionally biased region" description="Gly residues" evidence="1">
    <location>
        <begin position="86"/>
        <end position="102"/>
    </location>
</feature>
<dbReference type="GO" id="GO:0048870">
    <property type="term" value="P:cell motility"/>
    <property type="evidence" value="ECO:0007669"/>
    <property type="project" value="TreeGrafter"/>
</dbReference>
<organism evidence="2 3">
    <name type="scientific">Coregonus suidteri</name>
    <dbReference type="NCBI Taxonomy" id="861788"/>
    <lineage>
        <taxon>Eukaryota</taxon>
        <taxon>Metazoa</taxon>
        <taxon>Chordata</taxon>
        <taxon>Craniata</taxon>
        <taxon>Vertebrata</taxon>
        <taxon>Euteleostomi</taxon>
        <taxon>Actinopterygii</taxon>
        <taxon>Neopterygii</taxon>
        <taxon>Teleostei</taxon>
        <taxon>Protacanthopterygii</taxon>
        <taxon>Salmoniformes</taxon>
        <taxon>Salmonidae</taxon>
        <taxon>Coregoninae</taxon>
        <taxon>Coregonus</taxon>
    </lineage>
</organism>
<accession>A0AAN8KLX7</accession>
<dbReference type="InterPro" id="IPR043299">
    <property type="entry name" value="LRATD1_LRATD2"/>
</dbReference>
<gene>
    <name evidence="2" type="ORF">J4Q44_G00340530</name>
</gene>
<feature type="non-terminal residue" evidence="2">
    <location>
        <position position="102"/>
    </location>
</feature>
<evidence type="ECO:0000256" key="1">
    <source>
        <dbReference type="SAM" id="MobiDB-lite"/>
    </source>
</evidence>
<name>A0AAN8KLX7_9TELE</name>
<dbReference type="PANTHER" id="PTHR46341:SF1">
    <property type="entry name" value="PROTEIN LRATD1"/>
    <property type="match status" value="1"/>
</dbReference>
<evidence type="ECO:0000313" key="3">
    <source>
        <dbReference type="Proteomes" id="UP001356427"/>
    </source>
</evidence>
<dbReference type="AlphaFoldDB" id="A0AAN8KLX7"/>
<comment type="caution">
    <text evidence="2">The sequence shown here is derived from an EMBL/GenBank/DDBJ whole genome shotgun (WGS) entry which is preliminary data.</text>
</comment>
<feature type="region of interest" description="Disordered" evidence="1">
    <location>
        <begin position="79"/>
        <end position="102"/>
    </location>
</feature>
<dbReference type="Proteomes" id="UP001356427">
    <property type="component" value="Unassembled WGS sequence"/>
</dbReference>
<reference evidence="2 3" key="1">
    <citation type="submission" date="2021-04" db="EMBL/GenBank/DDBJ databases">
        <authorList>
            <person name="De Guttry C."/>
            <person name="Zahm M."/>
            <person name="Klopp C."/>
            <person name="Cabau C."/>
            <person name="Louis A."/>
            <person name="Berthelot C."/>
            <person name="Parey E."/>
            <person name="Roest Crollius H."/>
            <person name="Montfort J."/>
            <person name="Robinson-Rechavi M."/>
            <person name="Bucao C."/>
            <person name="Bouchez O."/>
            <person name="Gislard M."/>
            <person name="Lluch J."/>
            <person name="Milhes M."/>
            <person name="Lampietro C."/>
            <person name="Lopez Roques C."/>
            <person name="Donnadieu C."/>
            <person name="Braasch I."/>
            <person name="Desvignes T."/>
            <person name="Postlethwait J."/>
            <person name="Bobe J."/>
            <person name="Wedekind C."/>
            <person name="Guiguen Y."/>
        </authorList>
    </citation>
    <scope>NUCLEOTIDE SEQUENCE [LARGE SCALE GENOMIC DNA]</scope>
    <source>
        <strain evidence="2">Cs_M1</strain>
        <tissue evidence="2">Blood</tissue>
    </source>
</reference>
<dbReference type="GO" id="GO:0000902">
    <property type="term" value="P:cell morphogenesis"/>
    <property type="evidence" value="ECO:0007669"/>
    <property type="project" value="TreeGrafter"/>
</dbReference>
<evidence type="ECO:0000313" key="2">
    <source>
        <dbReference type="EMBL" id="KAK6294827.1"/>
    </source>
</evidence>
<dbReference type="PANTHER" id="PTHR46341">
    <property type="entry name" value="PROTEIN FAM84B-RELATED"/>
    <property type="match status" value="1"/>
</dbReference>
<sequence length="102" mass="10750">MGCAEGRVLLVKAELPVLGLLKHERHIIPCLSSAGALSLMGNHLDRITHLSYSELPTGDPSGLEKEELRVGVAYFFSDEEEEVDDAGGGGGGYTSRRGPGGV</sequence>
<keyword evidence="3" id="KW-1185">Reference proteome</keyword>
<proteinExistence type="predicted"/>